<dbReference type="AlphaFoldDB" id="A0A517SBK7"/>
<protein>
    <submittedName>
        <fullName evidence="1">Uncharacterized protein</fullName>
    </submittedName>
</protein>
<accession>A0A517SBK7</accession>
<organism evidence="1 2">
    <name type="scientific">Caulifigura coniformis</name>
    <dbReference type="NCBI Taxonomy" id="2527983"/>
    <lineage>
        <taxon>Bacteria</taxon>
        <taxon>Pseudomonadati</taxon>
        <taxon>Planctomycetota</taxon>
        <taxon>Planctomycetia</taxon>
        <taxon>Planctomycetales</taxon>
        <taxon>Planctomycetaceae</taxon>
        <taxon>Caulifigura</taxon>
    </lineage>
</organism>
<evidence type="ECO:0000313" key="1">
    <source>
        <dbReference type="EMBL" id="QDT53498.1"/>
    </source>
</evidence>
<dbReference type="OrthoDB" id="281807at2"/>
<evidence type="ECO:0000313" key="2">
    <source>
        <dbReference type="Proteomes" id="UP000315700"/>
    </source>
</evidence>
<dbReference type="KEGG" id="ccos:Pan44_15200"/>
<dbReference type="Proteomes" id="UP000315700">
    <property type="component" value="Chromosome"/>
</dbReference>
<gene>
    <name evidence="1" type="ORF">Pan44_15200</name>
</gene>
<dbReference type="RefSeq" id="WP_145028753.1">
    <property type="nucleotide sequence ID" value="NZ_CP036271.1"/>
</dbReference>
<proteinExistence type="predicted"/>
<reference evidence="1 2" key="1">
    <citation type="submission" date="2019-02" db="EMBL/GenBank/DDBJ databases">
        <title>Deep-cultivation of Planctomycetes and their phenomic and genomic characterization uncovers novel biology.</title>
        <authorList>
            <person name="Wiegand S."/>
            <person name="Jogler M."/>
            <person name="Boedeker C."/>
            <person name="Pinto D."/>
            <person name="Vollmers J."/>
            <person name="Rivas-Marin E."/>
            <person name="Kohn T."/>
            <person name="Peeters S.H."/>
            <person name="Heuer A."/>
            <person name="Rast P."/>
            <person name="Oberbeckmann S."/>
            <person name="Bunk B."/>
            <person name="Jeske O."/>
            <person name="Meyerdierks A."/>
            <person name="Storesund J.E."/>
            <person name="Kallscheuer N."/>
            <person name="Luecker S."/>
            <person name="Lage O.M."/>
            <person name="Pohl T."/>
            <person name="Merkel B.J."/>
            <person name="Hornburger P."/>
            <person name="Mueller R.-W."/>
            <person name="Bruemmer F."/>
            <person name="Labrenz M."/>
            <person name="Spormann A.M."/>
            <person name="Op den Camp H."/>
            <person name="Overmann J."/>
            <person name="Amann R."/>
            <person name="Jetten M.S.M."/>
            <person name="Mascher T."/>
            <person name="Medema M.H."/>
            <person name="Devos D.P."/>
            <person name="Kaster A.-K."/>
            <person name="Ovreas L."/>
            <person name="Rohde M."/>
            <person name="Galperin M.Y."/>
            <person name="Jogler C."/>
        </authorList>
    </citation>
    <scope>NUCLEOTIDE SEQUENCE [LARGE SCALE GENOMIC DNA]</scope>
    <source>
        <strain evidence="1 2">Pan44</strain>
    </source>
</reference>
<keyword evidence="2" id="KW-1185">Reference proteome</keyword>
<sequence>MKVRCSRRIISGLLLIWLGLLQFPLPFALRASGTAASDKDLSTPFPCMNRPCGCRSAEECWTSCCCTTKAERIAFVLDHGLEMPAALADAEESPAPARTCCSAGSEPACCTSRGDEADKPYCERPKKPVRKGLVLLSSALKCKGLTSMLMQFGGAVVPTAPCTPDLVPVAHRLLALTDDLRTGVTLSPPAPPPRISG</sequence>
<name>A0A517SBK7_9PLAN</name>
<dbReference type="InParanoid" id="A0A517SBK7"/>
<dbReference type="EMBL" id="CP036271">
    <property type="protein sequence ID" value="QDT53498.1"/>
    <property type="molecule type" value="Genomic_DNA"/>
</dbReference>